<evidence type="ECO:0000313" key="2">
    <source>
        <dbReference type="Proteomes" id="UP000251889"/>
    </source>
</evidence>
<organism evidence="1 2">
    <name type="scientific">Pseudochryseolinea flava</name>
    <dbReference type="NCBI Taxonomy" id="2059302"/>
    <lineage>
        <taxon>Bacteria</taxon>
        <taxon>Pseudomonadati</taxon>
        <taxon>Bacteroidota</taxon>
        <taxon>Cytophagia</taxon>
        <taxon>Cytophagales</taxon>
        <taxon>Fulvivirgaceae</taxon>
        <taxon>Pseudochryseolinea</taxon>
    </lineage>
</organism>
<accession>A0A364XYS1</accession>
<dbReference type="AlphaFoldDB" id="A0A364XYS1"/>
<gene>
    <name evidence="1" type="ORF">DQQ10_19845</name>
</gene>
<evidence type="ECO:0000313" key="1">
    <source>
        <dbReference type="EMBL" id="RAV99471.1"/>
    </source>
</evidence>
<dbReference type="EMBL" id="QMFY01000011">
    <property type="protein sequence ID" value="RAV99471.1"/>
    <property type="molecule type" value="Genomic_DNA"/>
</dbReference>
<proteinExistence type="predicted"/>
<protein>
    <submittedName>
        <fullName evidence="1">Uncharacterized protein</fullName>
    </submittedName>
</protein>
<dbReference type="Proteomes" id="UP000251889">
    <property type="component" value="Unassembled WGS sequence"/>
</dbReference>
<name>A0A364XYS1_9BACT</name>
<sequence length="92" mass="10594">MGLGLVIALLLPEQSDERQSKISTYQLRNQRLRFKHYTKGHNATSIPRHDEKEIDHQLIASLHTGFFGLSPSSQKKEAVSKVMRRLFLFFLG</sequence>
<keyword evidence="2" id="KW-1185">Reference proteome</keyword>
<reference evidence="1 2" key="1">
    <citation type="submission" date="2018-06" db="EMBL/GenBank/DDBJ databases">
        <title>Chryseolinea flavus sp. nov., a member of the phylum Bacteroidetes isolated from soil.</title>
        <authorList>
            <person name="Li Y."/>
            <person name="Wang J."/>
        </authorList>
    </citation>
    <scope>NUCLEOTIDE SEQUENCE [LARGE SCALE GENOMIC DNA]</scope>
    <source>
        <strain evidence="1 2">SDU1-6</strain>
    </source>
</reference>
<comment type="caution">
    <text evidence="1">The sequence shown here is derived from an EMBL/GenBank/DDBJ whole genome shotgun (WGS) entry which is preliminary data.</text>
</comment>